<evidence type="ECO:0000313" key="2">
    <source>
        <dbReference type="Proteomes" id="UP000761534"/>
    </source>
</evidence>
<dbReference type="AlphaFoldDB" id="A0A642V153"/>
<gene>
    <name evidence="1" type="ORF">TRICI_004414</name>
</gene>
<dbReference type="VEuPathDB" id="FungiDB:TRICI_004414"/>
<name>A0A642V153_9ASCO</name>
<proteinExistence type="predicted"/>
<organism evidence="1 2">
    <name type="scientific">Trichomonascus ciferrii</name>
    <dbReference type="NCBI Taxonomy" id="44093"/>
    <lineage>
        <taxon>Eukaryota</taxon>
        <taxon>Fungi</taxon>
        <taxon>Dikarya</taxon>
        <taxon>Ascomycota</taxon>
        <taxon>Saccharomycotina</taxon>
        <taxon>Dipodascomycetes</taxon>
        <taxon>Dipodascales</taxon>
        <taxon>Trichomonascaceae</taxon>
        <taxon>Trichomonascus</taxon>
        <taxon>Trichomonascus ciferrii complex</taxon>
    </lineage>
</organism>
<dbReference type="Proteomes" id="UP000761534">
    <property type="component" value="Unassembled WGS sequence"/>
</dbReference>
<reference evidence="1" key="1">
    <citation type="journal article" date="2019" name="G3 (Bethesda)">
        <title>Genome Assemblies of Two Rare Opportunistic Yeast Pathogens: Diutina rugosa (syn. Candida rugosa) and Trichomonascus ciferrii (syn. Candida ciferrii).</title>
        <authorList>
            <person name="Mixao V."/>
            <person name="Saus E."/>
            <person name="Hansen A.P."/>
            <person name="Lass-Florl C."/>
            <person name="Gabaldon T."/>
        </authorList>
    </citation>
    <scope>NUCLEOTIDE SEQUENCE</scope>
    <source>
        <strain evidence="1">CBS 4856</strain>
    </source>
</reference>
<dbReference type="InterPro" id="IPR018815">
    <property type="entry name" value="Incr_loss_mito_DNA_1"/>
</dbReference>
<dbReference type="Pfam" id="PF10311">
    <property type="entry name" value="Ilm1"/>
    <property type="match status" value="1"/>
</dbReference>
<accession>A0A642V153</accession>
<evidence type="ECO:0000313" key="1">
    <source>
        <dbReference type="EMBL" id="KAA8909705.1"/>
    </source>
</evidence>
<dbReference type="EMBL" id="SWFS01000335">
    <property type="protein sequence ID" value="KAA8909705.1"/>
    <property type="molecule type" value="Genomic_DNA"/>
</dbReference>
<sequence>MPAVSSKTLILARSAVLLSLGFFLIKDPALVTTNRYVLVMAQAMEMPLVILQAENPLIGLSAILLSLLALADIPPLFSHNYIEFLDITGKSPN</sequence>
<protein>
    <submittedName>
        <fullName evidence="1">Uncharacterized protein</fullName>
    </submittedName>
</protein>
<dbReference type="PANTHER" id="PTHR28029">
    <property type="entry name" value="PROTEIN ILM1"/>
    <property type="match status" value="1"/>
</dbReference>
<dbReference type="PANTHER" id="PTHR28029:SF1">
    <property type="entry name" value="PROTEIN ILM1"/>
    <property type="match status" value="1"/>
</dbReference>
<comment type="caution">
    <text evidence="1">The sequence shown here is derived from an EMBL/GenBank/DDBJ whole genome shotgun (WGS) entry which is preliminary data.</text>
</comment>
<keyword evidence="2" id="KW-1185">Reference proteome</keyword>
<dbReference type="OrthoDB" id="5299849at2759"/>